<evidence type="ECO:0000256" key="6">
    <source>
        <dbReference type="ARBA" id="ARBA00023136"/>
    </source>
</evidence>
<dbReference type="NCBIfam" id="TIGR00879">
    <property type="entry name" value="SP"/>
    <property type="match status" value="1"/>
</dbReference>
<feature type="transmembrane region" description="Helical" evidence="8">
    <location>
        <begin position="85"/>
        <end position="104"/>
    </location>
</feature>
<evidence type="ECO:0000259" key="10">
    <source>
        <dbReference type="PROSITE" id="PS50850"/>
    </source>
</evidence>
<feature type="transmembrane region" description="Helical" evidence="8">
    <location>
        <begin position="110"/>
        <end position="130"/>
    </location>
</feature>
<keyword evidence="9" id="KW-0732">Signal</keyword>
<proteinExistence type="inferred from homology"/>
<keyword evidence="6 8" id="KW-0472">Membrane</keyword>
<accession>A0ABD0YWI1</accession>
<evidence type="ECO:0000256" key="4">
    <source>
        <dbReference type="ARBA" id="ARBA00022692"/>
    </source>
</evidence>
<evidence type="ECO:0000256" key="3">
    <source>
        <dbReference type="ARBA" id="ARBA00022475"/>
    </source>
</evidence>
<keyword evidence="4 8" id="KW-0812">Transmembrane</keyword>
<evidence type="ECO:0000256" key="7">
    <source>
        <dbReference type="RuleBase" id="RU003346"/>
    </source>
</evidence>
<comment type="subcellular location">
    <subcellularLocation>
        <location evidence="1">Cell membrane</location>
        <topology evidence="1">Multi-pass membrane protein</topology>
    </subcellularLocation>
</comment>
<keyword evidence="5 8" id="KW-1133">Transmembrane helix</keyword>
<dbReference type="Proteomes" id="UP001558652">
    <property type="component" value="Unassembled WGS sequence"/>
</dbReference>
<dbReference type="AlphaFoldDB" id="A0ABD0YWI1"/>
<feature type="transmembrane region" description="Helical" evidence="8">
    <location>
        <begin position="304"/>
        <end position="321"/>
    </location>
</feature>
<feature type="transmembrane region" description="Helical" evidence="8">
    <location>
        <begin position="263"/>
        <end position="284"/>
    </location>
</feature>
<dbReference type="InterPro" id="IPR036259">
    <property type="entry name" value="MFS_trans_sf"/>
</dbReference>
<comment type="similarity">
    <text evidence="7">Belongs to the major facilitator superfamily. Sugar transporter (TC 2.A.1.1) family.</text>
</comment>
<evidence type="ECO:0000313" key="11">
    <source>
        <dbReference type="EMBL" id="KAL1140215.1"/>
    </source>
</evidence>
<organism evidence="11 12">
    <name type="scientific">Ranatra chinensis</name>
    <dbReference type="NCBI Taxonomy" id="642074"/>
    <lineage>
        <taxon>Eukaryota</taxon>
        <taxon>Metazoa</taxon>
        <taxon>Ecdysozoa</taxon>
        <taxon>Arthropoda</taxon>
        <taxon>Hexapoda</taxon>
        <taxon>Insecta</taxon>
        <taxon>Pterygota</taxon>
        <taxon>Neoptera</taxon>
        <taxon>Paraneoptera</taxon>
        <taxon>Hemiptera</taxon>
        <taxon>Heteroptera</taxon>
        <taxon>Panheteroptera</taxon>
        <taxon>Nepomorpha</taxon>
        <taxon>Nepidae</taxon>
        <taxon>Ranatrinae</taxon>
        <taxon>Ranatra</taxon>
    </lineage>
</organism>
<sequence length="461" mass="50609">MHFNFIWAVICASVGSGFQHGYNTGVVNPPHEVIAEWIRRSPHTGVSSEDGVVLLWSAAVAIFCIGGMIGGGLVGVFANKMGRKGGLIFNNFFALVAALMMFSAKPCNTVYLLIAGRFVIGLNCGLNAGLAPMYLSEISPTKIRGAVGSMYQLMITISIMIAQLLGLQSVLGSENIWHYLFLLTGVPAIIQLVGFLFAPESPKYYLEEKQNEDKATKALHKLNGDEDISNQFQEIKSDIESSKATSNVTIKDLFMESKLRKPLMILCFLMVAQQLSGINAVMFYSTHIFKMGNLSEESSQYSTLGVGIVNVLVTIVSVYLVEFFGRKTLLLVGFAGMFVSTLLLFIGLYFVVSYNWAGYACIGFVYIYVIFFASGAGSIPWLIGPELFNTACRPAALSLAVPTNWLFNFFVGIAFLPIQEHIGAAVFIIFIICQVLSLIVIWMFVPETKNKPIEEITALFQ</sequence>
<dbReference type="PROSITE" id="PS00216">
    <property type="entry name" value="SUGAR_TRANSPORT_1"/>
    <property type="match status" value="1"/>
</dbReference>
<evidence type="ECO:0000256" key="1">
    <source>
        <dbReference type="ARBA" id="ARBA00004651"/>
    </source>
</evidence>
<evidence type="ECO:0000256" key="9">
    <source>
        <dbReference type="SAM" id="SignalP"/>
    </source>
</evidence>
<evidence type="ECO:0000256" key="5">
    <source>
        <dbReference type="ARBA" id="ARBA00022989"/>
    </source>
</evidence>
<keyword evidence="12" id="KW-1185">Reference proteome</keyword>
<evidence type="ECO:0000256" key="8">
    <source>
        <dbReference type="SAM" id="Phobius"/>
    </source>
</evidence>
<dbReference type="PANTHER" id="PTHR23503:SF8">
    <property type="entry name" value="FACILITATED GLUCOSE TRANSPORTER PROTEIN 1"/>
    <property type="match status" value="1"/>
</dbReference>
<protein>
    <recommendedName>
        <fullName evidence="10">Major facilitator superfamily (MFS) profile domain-containing protein</fullName>
    </recommendedName>
</protein>
<dbReference type="InterPro" id="IPR005828">
    <property type="entry name" value="MFS_sugar_transport-like"/>
</dbReference>
<dbReference type="GO" id="GO:0005886">
    <property type="term" value="C:plasma membrane"/>
    <property type="evidence" value="ECO:0007669"/>
    <property type="project" value="UniProtKB-SubCell"/>
</dbReference>
<feature type="transmembrane region" description="Helical" evidence="8">
    <location>
        <begin position="356"/>
        <end position="383"/>
    </location>
</feature>
<feature type="transmembrane region" description="Helical" evidence="8">
    <location>
        <begin position="422"/>
        <end position="445"/>
    </location>
</feature>
<dbReference type="PROSITE" id="PS50850">
    <property type="entry name" value="MFS"/>
    <property type="match status" value="1"/>
</dbReference>
<dbReference type="InterPro" id="IPR020846">
    <property type="entry name" value="MFS_dom"/>
</dbReference>
<evidence type="ECO:0000313" key="12">
    <source>
        <dbReference type="Proteomes" id="UP001558652"/>
    </source>
</evidence>
<keyword evidence="3" id="KW-1003">Cell membrane</keyword>
<dbReference type="PANTHER" id="PTHR23503">
    <property type="entry name" value="SOLUTE CARRIER FAMILY 2"/>
    <property type="match status" value="1"/>
</dbReference>
<dbReference type="EMBL" id="JBFDAA010000001">
    <property type="protein sequence ID" value="KAL1140215.1"/>
    <property type="molecule type" value="Genomic_DNA"/>
</dbReference>
<feature type="domain" description="Major facilitator superfamily (MFS) profile" evidence="10">
    <location>
        <begin position="9"/>
        <end position="449"/>
    </location>
</feature>
<dbReference type="GO" id="GO:1990539">
    <property type="term" value="P:fructose import across plasma membrane"/>
    <property type="evidence" value="ECO:0007669"/>
    <property type="project" value="UniProtKB-ARBA"/>
</dbReference>
<dbReference type="FunFam" id="1.20.1250.20:FF:001511">
    <property type="entry name" value="Solute carrier family 2, facilitated glucose transporter member 5"/>
    <property type="match status" value="1"/>
</dbReference>
<dbReference type="InterPro" id="IPR045263">
    <property type="entry name" value="GLUT"/>
</dbReference>
<feature type="transmembrane region" description="Helical" evidence="8">
    <location>
        <begin position="328"/>
        <end position="350"/>
    </location>
</feature>
<feature type="transmembrane region" description="Helical" evidence="8">
    <location>
        <begin position="53"/>
        <end position="78"/>
    </location>
</feature>
<comment type="caution">
    <text evidence="11">The sequence shown here is derived from an EMBL/GenBank/DDBJ whole genome shotgun (WGS) entry which is preliminary data.</text>
</comment>
<feature type="transmembrane region" description="Helical" evidence="8">
    <location>
        <begin position="176"/>
        <end position="198"/>
    </location>
</feature>
<evidence type="ECO:0000256" key="2">
    <source>
        <dbReference type="ARBA" id="ARBA00022448"/>
    </source>
</evidence>
<keyword evidence="2 7" id="KW-0813">Transport</keyword>
<dbReference type="InterPro" id="IPR003663">
    <property type="entry name" value="Sugar/inositol_transpt"/>
</dbReference>
<name>A0ABD0YWI1_9HEMI</name>
<reference evidence="11 12" key="1">
    <citation type="submission" date="2024-07" db="EMBL/GenBank/DDBJ databases">
        <title>Chromosome-level genome assembly of the water stick insect Ranatra chinensis (Heteroptera: Nepidae).</title>
        <authorList>
            <person name="Liu X."/>
        </authorList>
    </citation>
    <scope>NUCLEOTIDE SEQUENCE [LARGE SCALE GENOMIC DNA]</scope>
    <source>
        <strain evidence="11">Cailab_2021Rc</strain>
        <tissue evidence="11">Muscle</tissue>
    </source>
</reference>
<dbReference type="PROSITE" id="PS00217">
    <property type="entry name" value="SUGAR_TRANSPORT_2"/>
    <property type="match status" value="1"/>
</dbReference>
<gene>
    <name evidence="11" type="ORF">AAG570_000147</name>
</gene>
<feature type="signal peptide" evidence="9">
    <location>
        <begin position="1"/>
        <end position="17"/>
    </location>
</feature>
<feature type="chain" id="PRO_5044843524" description="Major facilitator superfamily (MFS) profile domain-containing protein" evidence="9">
    <location>
        <begin position="18"/>
        <end position="461"/>
    </location>
</feature>
<dbReference type="Pfam" id="PF00083">
    <property type="entry name" value="Sugar_tr"/>
    <property type="match status" value="1"/>
</dbReference>
<dbReference type="Gene3D" id="1.20.1250.20">
    <property type="entry name" value="MFS general substrate transporter like domains"/>
    <property type="match status" value="1"/>
</dbReference>
<dbReference type="GO" id="GO:0005353">
    <property type="term" value="F:fructose transmembrane transporter activity"/>
    <property type="evidence" value="ECO:0007669"/>
    <property type="project" value="UniProtKB-ARBA"/>
</dbReference>
<feature type="transmembrane region" description="Helical" evidence="8">
    <location>
        <begin position="395"/>
        <end position="416"/>
    </location>
</feature>
<dbReference type="PRINTS" id="PR00171">
    <property type="entry name" value="SUGRTRNSPORT"/>
</dbReference>
<dbReference type="InterPro" id="IPR005829">
    <property type="entry name" value="Sugar_transporter_CS"/>
</dbReference>
<feature type="transmembrane region" description="Helical" evidence="8">
    <location>
        <begin position="151"/>
        <end position="170"/>
    </location>
</feature>
<dbReference type="SUPFAM" id="SSF103473">
    <property type="entry name" value="MFS general substrate transporter"/>
    <property type="match status" value="1"/>
</dbReference>